<dbReference type="Proteomes" id="UP000027822">
    <property type="component" value="Unassembled WGS sequence"/>
</dbReference>
<keyword evidence="1" id="KW-1133">Transmembrane helix</keyword>
<evidence type="ECO:0000313" key="2">
    <source>
        <dbReference type="EMBL" id="KEK19254.1"/>
    </source>
</evidence>
<keyword evidence="3" id="KW-1185">Reference proteome</keyword>
<reference evidence="2 3" key="1">
    <citation type="submission" date="2014-06" db="EMBL/GenBank/DDBJ databases">
        <title>Draft genome sequence of Bacillus manliponensis JCM 15802 (MCCC 1A00708).</title>
        <authorList>
            <person name="Lai Q."/>
            <person name="Liu Y."/>
            <person name="Shao Z."/>
        </authorList>
    </citation>
    <scope>NUCLEOTIDE SEQUENCE [LARGE SCALE GENOMIC DNA]</scope>
    <source>
        <strain evidence="2 3">JCM 15802</strain>
    </source>
</reference>
<feature type="transmembrane region" description="Helical" evidence="1">
    <location>
        <begin position="111"/>
        <end position="129"/>
    </location>
</feature>
<dbReference type="AlphaFoldDB" id="A0A073JW42"/>
<dbReference type="RefSeq" id="WP_034639048.1">
    <property type="nucleotide sequence ID" value="NZ_CBCSJC010000019.1"/>
</dbReference>
<accession>A0A073JW42</accession>
<dbReference type="OrthoDB" id="1956346at2"/>
<feature type="transmembrane region" description="Helical" evidence="1">
    <location>
        <begin position="86"/>
        <end position="105"/>
    </location>
</feature>
<evidence type="ECO:0000313" key="3">
    <source>
        <dbReference type="Proteomes" id="UP000027822"/>
    </source>
</evidence>
<feature type="transmembrane region" description="Helical" evidence="1">
    <location>
        <begin position="136"/>
        <end position="154"/>
    </location>
</feature>
<organism evidence="2 3">
    <name type="scientific">Bacillus manliponensis</name>
    <dbReference type="NCBI Taxonomy" id="574376"/>
    <lineage>
        <taxon>Bacteria</taxon>
        <taxon>Bacillati</taxon>
        <taxon>Bacillota</taxon>
        <taxon>Bacilli</taxon>
        <taxon>Bacillales</taxon>
        <taxon>Bacillaceae</taxon>
        <taxon>Bacillus</taxon>
        <taxon>Bacillus cereus group</taxon>
    </lineage>
</organism>
<keyword evidence="1" id="KW-0472">Membrane</keyword>
<name>A0A073JW42_9BACI</name>
<proteinExistence type="predicted"/>
<sequence length="186" mass="21366">MKNDKVRIPKFFYELFGGEQFKSELTIIITFTIFSATVVGLLTIDYWSTLKWYQQLVLFLLYIDIAGGVIANLTYGTDIHYHKSPVARWTFIAIHVQPLLVAWIVGSSMPIAFSVWSYTIVSAIVVNLIRTMPFQRTFAGALLTSGLIGLFFIGHELEQVIFIIYMMYMMKVIYSFAVYHHKGDLK</sequence>
<dbReference type="eggNOG" id="ENOG502ZKA1">
    <property type="taxonomic scope" value="Bacteria"/>
</dbReference>
<feature type="transmembrane region" description="Helical" evidence="1">
    <location>
        <begin position="56"/>
        <end position="74"/>
    </location>
</feature>
<feature type="transmembrane region" description="Helical" evidence="1">
    <location>
        <begin position="160"/>
        <end position="179"/>
    </location>
</feature>
<dbReference type="STRING" id="574376.BAMA_23015"/>
<evidence type="ECO:0000256" key="1">
    <source>
        <dbReference type="SAM" id="Phobius"/>
    </source>
</evidence>
<keyword evidence="1" id="KW-0812">Transmembrane</keyword>
<dbReference type="EMBL" id="JOTN01000008">
    <property type="protein sequence ID" value="KEK19254.1"/>
    <property type="molecule type" value="Genomic_DNA"/>
</dbReference>
<feature type="transmembrane region" description="Helical" evidence="1">
    <location>
        <begin position="25"/>
        <end position="44"/>
    </location>
</feature>
<gene>
    <name evidence="2" type="ORF">BAMA_23015</name>
</gene>
<comment type="caution">
    <text evidence="2">The sequence shown here is derived from an EMBL/GenBank/DDBJ whole genome shotgun (WGS) entry which is preliminary data.</text>
</comment>
<protein>
    <submittedName>
        <fullName evidence="2">Uncharacterized protein</fullName>
    </submittedName>
</protein>